<keyword evidence="5" id="KW-1185">Reference proteome</keyword>
<evidence type="ECO:0000259" key="3">
    <source>
        <dbReference type="Pfam" id="PF25100"/>
    </source>
</evidence>
<evidence type="ECO:0000313" key="4">
    <source>
        <dbReference type="EMBL" id="CCD63915.1"/>
    </source>
</evidence>
<organism evidence="4 5">
    <name type="scientific">Caenorhabditis elegans</name>
    <dbReference type="NCBI Taxonomy" id="6239"/>
    <lineage>
        <taxon>Eukaryota</taxon>
        <taxon>Metazoa</taxon>
        <taxon>Ecdysozoa</taxon>
        <taxon>Nematoda</taxon>
        <taxon>Chromadorea</taxon>
        <taxon>Rhabditida</taxon>
        <taxon>Rhabditina</taxon>
        <taxon>Rhabditomorpha</taxon>
        <taxon>Rhabditoidea</taxon>
        <taxon>Rhabditidae</taxon>
        <taxon>Peloderinae</taxon>
        <taxon>Caenorhabditis</taxon>
    </lineage>
</organism>
<dbReference type="EMBL" id="BX284603">
    <property type="protein sequence ID" value="CCD63915.1"/>
    <property type="molecule type" value="Genomic_DNA"/>
</dbReference>
<dbReference type="PeptideAtlas" id="Q9N5Y7"/>
<gene>
    <name evidence="4 6" type="ORF">C09E7.7</name>
    <name evidence="4" type="ORF">CELE_C09E7.7</name>
</gene>
<dbReference type="Bgee" id="WBGene00015641">
    <property type="expression patterns" value="Expressed in adult organism and 3 other cell types or tissues"/>
</dbReference>
<dbReference type="PaxDb" id="6239-C09E7.7.1"/>
<dbReference type="InterPro" id="IPR056711">
    <property type="entry name" value="DUF7809"/>
</dbReference>
<evidence type="ECO:0000313" key="5">
    <source>
        <dbReference type="Proteomes" id="UP000001940"/>
    </source>
</evidence>
<dbReference type="PhylomeDB" id="Q9N5Y7"/>
<reference evidence="4 5" key="1">
    <citation type="journal article" date="1998" name="Science">
        <title>Genome sequence of the nematode C. elegans: a platform for investigating biology.</title>
        <authorList>
            <consortium name="The C. elegans sequencing consortium"/>
            <person name="Sulson J.E."/>
            <person name="Waterston R."/>
        </authorList>
    </citation>
    <scope>NUCLEOTIDE SEQUENCE [LARGE SCALE GENOMIC DNA]</scope>
    <source>
        <strain evidence="4 5">Bristol N2</strain>
    </source>
</reference>
<dbReference type="STRING" id="6239.C09E7.7a.2"/>
<dbReference type="PANTHER" id="PTHR21447">
    <property type="entry name" value="RING-TYPE DOMAIN-CONTAINING PROTEIN-RELATED"/>
    <property type="match status" value="1"/>
</dbReference>
<dbReference type="OMA" id="ICIRIRE"/>
<dbReference type="HOGENOM" id="CLU_005728_0_0_1"/>
<dbReference type="SMR" id="Q9N5Y7"/>
<feature type="compositionally biased region" description="Basic and acidic residues" evidence="2">
    <location>
        <begin position="559"/>
        <end position="571"/>
    </location>
</feature>
<feature type="compositionally biased region" description="Polar residues" evidence="2">
    <location>
        <begin position="592"/>
        <end position="601"/>
    </location>
</feature>
<feature type="compositionally biased region" description="Low complexity" evidence="2">
    <location>
        <begin position="979"/>
        <end position="995"/>
    </location>
</feature>
<dbReference type="GeneID" id="175930"/>
<name>Q9N5Y7_CAEEL</name>
<dbReference type="AGR" id="WB:WBGene00015641"/>
<dbReference type="Proteomes" id="UP000001940">
    <property type="component" value="Chromosome III"/>
</dbReference>
<dbReference type="AlphaFoldDB" id="Q9N5Y7"/>
<feature type="domain" description="DUF7809" evidence="3">
    <location>
        <begin position="112"/>
        <end position="273"/>
    </location>
</feature>
<dbReference type="RefSeq" id="NP_001382755.1">
    <property type="nucleotide sequence ID" value="NM_001395769.1"/>
</dbReference>
<feature type="compositionally biased region" description="Low complexity" evidence="2">
    <location>
        <begin position="602"/>
        <end position="613"/>
    </location>
</feature>
<dbReference type="UCSC" id="C09E7.7.2">
    <property type="organism name" value="c. elegans"/>
</dbReference>
<evidence type="ECO:0000313" key="6">
    <source>
        <dbReference type="WormBase" id="C09E7.7a"/>
    </source>
</evidence>
<dbReference type="PANTHER" id="PTHR21447:SF11">
    <property type="entry name" value="RING-TYPE DOMAIN-CONTAINING PROTEIN"/>
    <property type="match status" value="1"/>
</dbReference>
<feature type="region of interest" description="Disordered" evidence="2">
    <location>
        <begin position="559"/>
        <end position="616"/>
    </location>
</feature>
<evidence type="ECO:0000256" key="1">
    <source>
        <dbReference type="SAM" id="Coils"/>
    </source>
</evidence>
<dbReference type="CTD" id="175930"/>
<dbReference type="eggNOG" id="ENOG502SG2R">
    <property type="taxonomic scope" value="Eukaryota"/>
</dbReference>
<dbReference type="GO" id="GO:0045087">
    <property type="term" value="P:innate immune response"/>
    <property type="evidence" value="ECO:0000318"/>
    <property type="project" value="GO_Central"/>
</dbReference>
<proteinExistence type="evidence at protein level"/>
<evidence type="ECO:0000256" key="2">
    <source>
        <dbReference type="SAM" id="MobiDB-lite"/>
    </source>
</evidence>
<accession>Q9N5Y7</accession>
<dbReference type="Pfam" id="PF25100">
    <property type="entry name" value="DUF7809"/>
    <property type="match status" value="1"/>
</dbReference>
<sequence>MAEDFYKSQTCYSLYSLLRVAMDYIPLELRRNLNLSKLESLVDPRNLADDTVLEAILKSDRRFRWYGTAAEFRKSLAYYMIFTSSHKKCAVPMYEVFTTTAPIMKSLKGGQFLYKHDIFSHLRHCLIRTWSQTKIDSYFIQSALICIRIREDKLGNCYEFVKNYDTILKHIKEEVRVAVIKAAQPLTHEEFDALDESTPKLSLNVLISMWKKEFSDWKDEEFKYFIDFLKSQIIEFSMQTRRERYLEMVLFHKRFVKIISKIMDNHPELFMPYNQTNHPNVPIAVRVFTYEDRKMVMRSELFKAINMKYPNRRPIEYKDVDGFLYAMELKDVFKNFGDLWHDIEFLITPICKTDQRTVPIITSTGDFCIPGFRAFSEIFYLMSLIMRVFQKVKINSMHVLDDYIKILVSQLEPFLKSQCFITTDAFQKIEQEMCNYWKKFENIPVKDIRDVKRFTLNDLKKELKYLGITEAFPDVLVYADLAFPKLLESVSQNKLETIDMFEAVAECTYCCLLDKYLELVQVWFPQFGSHKMFCSILPPDPVDIFLGVSSSHKDLRRYIKGEDKENMKVKDTSNPQVMKNQRENPKSISKPEGNNSDTPTESGNSSSSKVESSMANCTDCSGVRKEMKTVQNVLKDVQTQLTTMKHKSEKFEKNMTGSVERSKKAEQRLQEEKLDHVKIQVEAKKKLELKLEEVETWKKQVSALWNCKSDHEALNTKLSKCVEKGKKLKEINEKVSNSRDQLSTKVFELKLQLNRELETAETLKNERKDSAKLRNEVNQLKDQLEREREIAYGLQEEASKLRVGTGKDVKRQILESENAQLRQEKQRREMEKSSLLETKMILSRQNEEQHKLIQSLMDQNHTEEGPSNHEDENGSYRKVLWKHQKIKDLYRKGEQQREAEEMVNKLISLNQHPEVQHISFLELESFKKQISDYLHTVEKNIQKIKRNDDFTNLEPLPEPPKMSDKFMRLYWNEMNKQPSTSDSTSSTQMTNNMSA</sequence>
<feature type="region of interest" description="Disordered" evidence="2">
    <location>
        <begin position="973"/>
        <end position="995"/>
    </location>
</feature>
<dbReference type="ExpressionAtlas" id="Q9N5Y7">
    <property type="expression patterns" value="baseline and differential"/>
</dbReference>
<dbReference type="WormBase" id="C09E7.7a">
    <property type="protein sequence ID" value="CE25771"/>
    <property type="gene ID" value="WBGene00015641"/>
</dbReference>
<dbReference type="OrthoDB" id="5908457at2759"/>
<feature type="coiled-coil region" evidence="1">
    <location>
        <begin position="746"/>
        <end position="838"/>
    </location>
</feature>
<dbReference type="InParanoid" id="Q9N5Y7"/>
<keyword evidence="1" id="KW-0175">Coiled coil</keyword>
<keyword evidence="7" id="KW-1267">Proteomics identification</keyword>
<protein>
    <submittedName>
        <fullName evidence="4">RING-type domain-containing protein</fullName>
    </submittedName>
</protein>
<evidence type="ECO:0007829" key="7">
    <source>
        <dbReference type="PeptideAtlas" id="Q9N5Y7"/>
    </source>
</evidence>
<dbReference type="FunCoup" id="Q9N5Y7">
    <property type="interactions" value="51"/>
</dbReference>